<name>A0ABW6KW77_9ACTN</name>
<organism evidence="1 2">
    <name type="scientific">Streptomyces kebangsaanensis</name>
    <dbReference type="NCBI Taxonomy" id="864058"/>
    <lineage>
        <taxon>Bacteria</taxon>
        <taxon>Bacillati</taxon>
        <taxon>Actinomycetota</taxon>
        <taxon>Actinomycetes</taxon>
        <taxon>Kitasatosporales</taxon>
        <taxon>Streptomycetaceae</taxon>
        <taxon>Streptomyces</taxon>
    </lineage>
</organism>
<sequence length="60" mass="6789">MGQCPQCGSSAQPDPEHAGVLRCLTCWHGWTLPRVPHCPGYRPTWNSALRALDAYRNLRR</sequence>
<evidence type="ECO:0000313" key="2">
    <source>
        <dbReference type="Proteomes" id="UP001601197"/>
    </source>
</evidence>
<comment type="caution">
    <text evidence="1">The sequence shown here is derived from an EMBL/GenBank/DDBJ whole genome shotgun (WGS) entry which is preliminary data.</text>
</comment>
<proteinExistence type="predicted"/>
<keyword evidence="2" id="KW-1185">Reference proteome</keyword>
<dbReference type="RefSeq" id="WP_388347403.1">
    <property type="nucleotide sequence ID" value="NZ_JBIAFJ010000011.1"/>
</dbReference>
<dbReference type="Proteomes" id="UP001601197">
    <property type="component" value="Unassembled WGS sequence"/>
</dbReference>
<gene>
    <name evidence="1" type="ORF">ACFYNZ_15295</name>
</gene>
<evidence type="ECO:0000313" key="1">
    <source>
        <dbReference type="EMBL" id="MFE9170868.1"/>
    </source>
</evidence>
<dbReference type="EMBL" id="JBIAFJ010000011">
    <property type="protein sequence ID" value="MFE9170868.1"/>
    <property type="molecule type" value="Genomic_DNA"/>
</dbReference>
<accession>A0ABW6KW77</accession>
<reference evidence="1 2" key="1">
    <citation type="submission" date="2024-10" db="EMBL/GenBank/DDBJ databases">
        <title>The Natural Products Discovery Center: Release of the First 8490 Sequenced Strains for Exploring Actinobacteria Biosynthetic Diversity.</title>
        <authorList>
            <person name="Kalkreuter E."/>
            <person name="Kautsar S.A."/>
            <person name="Yang D."/>
            <person name="Bader C.D."/>
            <person name="Teijaro C.N."/>
            <person name="Fluegel L."/>
            <person name="Davis C.M."/>
            <person name="Simpson J.R."/>
            <person name="Lauterbach L."/>
            <person name="Steele A.D."/>
            <person name="Gui C."/>
            <person name="Meng S."/>
            <person name="Li G."/>
            <person name="Viehrig K."/>
            <person name="Ye F."/>
            <person name="Su P."/>
            <person name="Kiefer A.F."/>
            <person name="Nichols A."/>
            <person name="Cepeda A.J."/>
            <person name="Yan W."/>
            <person name="Fan B."/>
            <person name="Jiang Y."/>
            <person name="Adhikari A."/>
            <person name="Zheng C.-J."/>
            <person name="Schuster L."/>
            <person name="Cowan T.M."/>
            <person name="Smanski M.J."/>
            <person name="Chevrette M.G."/>
            <person name="De Carvalho L.P.S."/>
            <person name="Shen B."/>
        </authorList>
    </citation>
    <scope>NUCLEOTIDE SEQUENCE [LARGE SCALE GENOMIC DNA]</scope>
    <source>
        <strain evidence="1 2">NPDC007147</strain>
    </source>
</reference>
<protein>
    <submittedName>
        <fullName evidence="1">Uncharacterized protein</fullName>
    </submittedName>
</protein>